<dbReference type="InterPro" id="IPR027385">
    <property type="entry name" value="Beta-barrel_OMP"/>
</dbReference>
<evidence type="ECO:0000259" key="3">
    <source>
        <dbReference type="Pfam" id="PF13505"/>
    </source>
</evidence>
<dbReference type="Proteomes" id="UP000001208">
    <property type="component" value="Chromosome"/>
</dbReference>
<evidence type="ECO:0000313" key="4">
    <source>
        <dbReference type="EMBL" id="ACF13869.1"/>
    </source>
</evidence>
<dbReference type="EMBL" id="CP001100">
    <property type="protein sequence ID" value="ACF13869.1"/>
    <property type="molecule type" value="Genomic_DNA"/>
</dbReference>
<dbReference type="InterPro" id="IPR011250">
    <property type="entry name" value="OMP/PagP_B-barrel"/>
</dbReference>
<reference evidence="4 5" key="1">
    <citation type="submission" date="2008-06" db="EMBL/GenBank/DDBJ databases">
        <title>Complete sequence of Chloroherpeton thalassium ATCC 35110.</title>
        <authorList>
            <consortium name="US DOE Joint Genome Institute"/>
            <person name="Lucas S."/>
            <person name="Copeland A."/>
            <person name="Lapidus A."/>
            <person name="Glavina del Rio T."/>
            <person name="Dalin E."/>
            <person name="Tice H."/>
            <person name="Bruce D."/>
            <person name="Goodwin L."/>
            <person name="Pitluck S."/>
            <person name="Schmutz J."/>
            <person name="Larimer F."/>
            <person name="Land M."/>
            <person name="Hauser L."/>
            <person name="Kyrpides N."/>
            <person name="Mikhailova N."/>
            <person name="Liu Z."/>
            <person name="Li T."/>
            <person name="Zhao F."/>
            <person name="Overmann J."/>
            <person name="Bryant D.A."/>
            <person name="Richardson P."/>
        </authorList>
    </citation>
    <scope>NUCLEOTIDE SEQUENCE [LARGE SCALE GENOMIC DNA]</scope>
    <source>
        <strain evidence="5">ATCC 35110 / GB-78</strain>
    </source>
</reference>
<dbReference type="KEGG" id="cts:Ctha_1406"/>
<dbReference type="HOGENOM" id="CLU_1388105_0_0_10"/>
<dbReference type="eggNOG" id="COG3147">
    <property type="taxonomic scope" value="Bacteria"/>
</dbReference>
<gene>
    <name evidence="4" type="ordered locus">Ctha_1406</name>
</gene>
<keyword evidence="5" id="KW-1185">Reference proteome</keyword>
<protein>
    <recommendedName>
        <fullName evidence="3">Outer membrane protein beta-barrel domain-containing protein</fullName>
    </recommendedName>
</protein>
<dbReference type="Pfam" id="PF13505">
    <property type="entry name" value="OMP_b-brl"/>
    <property type="match status" value="1"/>
</dbReference>
<keyword evidence="1 2" id="KW-0732">Signal</keyword>
<evidence type="ECO:0000313" key="5">
    <source>
        <dbReference type="Proteomes" id="UP000001208"/>
    </source>
</evidence>
<evidence type="ECO:0000256" key="2">
    <source>
        <dbReference type="SAM" id="SignalP"/>
    </source>
</evidence>
<sequence length="196" mass="21122">MDAMKNTILAIFIMLCAFSSQAFGQSVKPLSIQGGLGGGLSLGQSDLSDYNGYNLGGKLKLDVKMLPVKVVGHVHYNSLEDDQQRVLTQLGAETEDVSVEIVSVGAGIEYSVLPIPLIHPYVSADAAMNFFSGDQIDSFSRFGCGFGVGTEISLPVLPITFDIEAKYRLNNLIGKDDGEGTSNHIQLWAQVLFDLF</sequence>
<feature type="chain" id="PRO_5002797762" description="Outer membrane protein beta-barrel domain-containing protein" evidence="2">
    <location>
        <begin position="23"/>
        <end position="196"/>
    </location>
</feature>
<feature type="signal peptide" evidence="2">
    <location>
        <begin position="1"/>
        <end position="22"/>
    </location>
</feature>
<evidence type="ECO:0000256" key="1">
    <source>
        <dbReference type="ARBA" id="ARBA00022729"/>
    </source>
</evidence>
<dbReference type="SUPFAM" id="SSF56925">
    <property type="entry name" value="OMPA-like"/>
    <property type="match status" value="1"/>
</dbReference>
<accession>B3QRR6</accession>
<feature type="domain" description="Outer membrane protein beta-barrel" evidence="3">
    <location>
        <begin position="11"/>
        <end position="177"/>
    </location>
</feature>
<dbReference type="AlphaFoldDB" id="B3QRR6"/>
<proteinExistence type="predicted"/>
<name>B3QRR6_CHLT3</name>
<organism evidence="4 5">
    <name type="scientific">Chloroherpeton thalassium (strain ATCC 35110 / GB-78)</name>
    <dbReference type="NCBI Taxonomy" id="517418"/>
    <lineage>
        <taxon>Bacteria</taxon>
        <taxon>Pseudomonadati</taxon>
        <taxon>Chlorobiota</taxon>
        <taxon>Chlorobiia</taxon>
        <taxon>Chlorobiales</taxon>
        <taxon>Chloroherpetonaceae</taxon>
        <taxon>Chloroherpeton</taxon>
    </lineage>
</organism>